<feature type="non-terminal residue" evidence="2">
    <location>
        <position position="1"/>
    </location>
</feature>
<dbReference type="PaxDb" id="39947-A0A0P0X0Z4"/>
<protein>
    <submittedName>
        <fullName evidence="2">Os06g0705901 protein</fullName>
    </submittedName>
</protein>
<evidence type="ECO:0000313" key="2">
    <source>
        <dbReference type="EMBL" id="BAS99403.1"/>
    </source>
</evidence>
<sequence>ETSTSLPGFVLHGAAHKRCKIEAAKSGHHPEEAIKVALVEVVGDPPRPPAGRRRPRHGRHDDGAQVVPRRDGAERERRAHRLHGGRRLAVEEVQLPDGGEQLADAHQHELRHLPHDARLLHRRLPRADALRLDQRRGGHGEHDHGEAAADPHQLGDALLPASEPPDRRHERAVV</sequence>
<feature type="compositionally biased region" description="Basic and acidic residues" evidence="1">
    <location>
        <begin position="164"/>
        <end position="174"/>
    </location>
</feature>
<gene>
    <name evidence="2" type="ordered locus">Os06g0705901</name>
    <name evidence="2" type="ORF">OSNPB_060705901</name>
</gene>
<feature type="compositionally biased region" description="Basic and acidic residues" evidence="1">
    <location>
        <begin position="59"/>
        <end position="77"/>
    </location>
</feature>
<reference evidence="3" key="1">
    <citation type="journal article" date="2005" name="Nature">
        <title>The map-based sequence of the rice genome.</title>
        <authorList>
            <consortium name="International rice genome sequencing project (IRGSP)"/>
            <person name="Matsumoto T."/>
            <person name="Wu J."/>
            <person name="Kanamori H."/>
            <person name="Katayose Y."/>
            <person name="Fujisawa M."/>
            <person name="Namiki N."/>
            <person name="Mizuno H."/>
            <person name="Yamamoto K."/>
            <person name="Antonio B.A."/>
            <person name="Baba T."/>
            <person name="Sakata K."/>
            <person name="Nagamura Y."/>
            <person name="Aoki H."/>
            <person name="Arikawa K."/>
            <person name="Arita K."/>
            <person name="Bito T."/>
            <person name="Chiden Y."/>
            <person name="Fujitsuka N."/>
            <person name="Fukunaka R."/>
            <person name="Hamada M."/>
            <person name="Harada C."/>
            <person name="Hayashi A."/>
            <person name="Hijishita S."/>
            <person name="Honda M."/>
            <person name="Hosokawa S."/>
            <person name="Ichikawa Y."/>
            <person name="Idonuma A."/>
            <person name="Iijima M."/>
            <person name="Ikeda M."/>
            <person name="Ikeno M."/>
            <person name="Ito K."/>
            <person name="Ito S."/>
            <person name="Ito T."/>
            <person name="Ito Y."/>
            <person name="Ito Y."/>
            <person name="Iwabuchi A."/>
            <person name="Kamiya K."/>
            <person name="Karasawa W."/>
            <person name="Kurita K."/>
            <person name="Katagiri S."/>
            <person name="Kikuta A."/>
            <person name="Kobayashi H."/>
            <person name="Kobayashi N."/>
            <person name="Machita K."/>
            <person name="Maehara T."/>
            <person name="Masukawa M."/>
            <person name="Mizubayashi T."/>
            <person name="Mukai Y."/>
            <person name="Nagasaki H."/>
            <person name="Nagata Y."/>
            <person name="Naito S."/>
            <person name="Nakashima M."/>
            <person name="Nakama Y."/>
            <person name="Nakamichi Y."/>
            <person name="Nakamura M."/>
            <person name="Meguro A."/>
            <person name="Negishi M."/>
            <person name="Ohta I."/>
            <person name="Ohta T."/>
            <person name="Okamoto M."/>
            <person name="Ono N."/>
            <person name="Saji S."/>
            <person name="Sakaguchi M."/>
            <person name="Sakai K."/>
            <person name="Shibata M."/>
            <person name="Shimokawa T."/>
            <person name="Song J."/>
            <person name="Takazaki Y."/>
            <person name="Terasawa K."/>
            <person name="Tsugane M."/>
            <person name="Tsuji K."/>
            <person name="Ueda S."/>
            <person name="Waki K."/>
            <person name="Yamagata H."/>
            <person name="Yamamoto M."/>
            <person name="Yamamoto S."/>
            <person name="Yamane H."/>
            <person name="Yoshiki S."/>
            <person name="Yoshihara R."/>
            <person name="Yukawa K."/>
            <person name="Zhong H."/>
            <person name="Yano M."/>
            <person name="Yuan Q."/>
            <person name="Ouyang S."/>
            <person name="Liu J."/>
            <person name="Jones K.M."/>
            <person name="Gansberger K."/>
            <person name="Moffat K."/>
            <person name="Hill J."/>
            <person name="Bera J."/>
            <person name="Fadrosh D."/>
            <person name="Jin S."/>
            <person name="Johri S."/>
            <person name="Kim M."/>
            <person name="Overton L."/>
            <person name="Reardon M."/>
            <person name="Tsitrin T."/>
            <person name="Vuong H."/>
            <person name="Weaver B."/>
            <person name="Ciecko A."/>
            <person name="Tallon L."/>
            <person name="Jackson J."/>
            <person name="Pai G."/>
            <person name="Aken S.V."/>
            <person name="Utterback T."/>
            <person name="Reidmuller S."/>
            <person name="Feldblyum T."/>
            <person name="Hsiao J."/>
            <person name="Zismann V."/>
            <person name="Iobst S."/>
            <person name="de Vazeille A.R."/>
            <person name="Buell C.R."/>
            <person name="Ying K."/>
            <person name="Li Y."/>
            <person name="Lu T."/>
            <person name="Huang Y."/>
            <person name="Zhao Q."/>
            <person name="Feng Q."/>
            <person name="Zhang L."/>
            <person name="Zhu J."/>
            <person name="Weng Q."/>
            <person name="Mu J."/>
            <person name="Lu Y."/>
            <person name="Fan D."/>
            <person name="Liu Y."/>
            <person name="Guan J."/>
            <person name="Zhang Y."/>
            <person name="Yu S."/>
            <person name="Liu X."/>
            <person name="Zhang Y."/>
            <person name="Hong G."/>
            <person name="Han B."/>
            <person name="Choisne N."/>
            <person name="Demange N."/>
            <person name="Orjeda G."/>
            <person name="Samain S."/>
            <person name="Cattolico L."/>
            <person name="Pelletier E."/>
            <person name="Couloux A."/>
            <person name="Segurens B."/>
            <person name="Wincker P."/>
            <person name="D'Hont A."/>
            <person name="Scarpelli C."/>
            <person name="Weissenbach J."/>
            <person name="Salanoubat M."/>
            <person name="Quetier F."/>
            <person name="Yu Y."/>
            <person name="Kim H.R."/>
            <person name="Rambo T."/>
            <person name="Currie J."/>
            <person name="Collura K."/>
            <person name="Luo M."/>
            <person name="Yang T."/>
            <person name="Ammiraju J.S.S."/>
            <person name="Engler F."/>
            <person name="Soderlund C."/>
            <person name="Wing R.A."/>
            <person name="Palmer L.E."/>
            <person name="de la Bastide M."/>
            <person name="Spiegel L."/>
            <person name="Nascimento L."/>
            <person name="Zutavern T."/>
            <person name="O'Shaughnessy A."/>
            <person name="Dike S."/>
            <person name="Dedhia N."/>
            <person name="Preston R."/>
            <person name="Balija V."/>
            <person name="McCombie W.R."/>
            <person name="Chow T."/>
            <person name="Chen H."/>
            <person name="Chung M."/>
            <person name="Chen C."/>
            <person name="Shaw J."/>
            <person name="Wu H."/>
            <person name="Hsiao K."/>
            <person name="Chao Y."/>
            <person name="Chu M."/>
            <person name="Cheng C."/>
            <person name="Hour A."/>
            <person name="Lee P."/>
            <person name="Lin S."/>
            <person name="Lin Y."/>
            <person name="Liou J."/>
            <person name="Liu S."/>
            <person name="Hsing Y."/>
            <person name="Raghuvanshi S."/>
            <person name="Mohanty A."/>
            <person name="Bharti A.K."/>
            <person name="Gaur A."/>
            <person name="Gupta V."/>
            <person name="Kumar D."/>
            <person name="Ravi V."/>
            <person name="Vij S."/>
            <person name="Kapur A."/>
            <person name="Khurana P."/>
            <person name="Khurana P."/>
            <person name="Khurana J.P."/>
            <person name="Tyagi A.K."/>
            <person name="Gaikwad K."/>
            <person name="Singh A."/>
            <person name="Dalal V."/>
            <person name="Srivastava S."/>
            <person name="Dixit A."/>
            <person name="Pal A.K."/>
            <person name="Ghazi I.A."/>
            <person name="Yadav M."/>
            <person name="Pandit A."/>
            <person name="Bhargava A."/>
            <person name="Sureshbabu K."/>
            <person name="Batra K."/>
            <person name="Sharma T.R."/>
            <person name="Mohapatra T."/>
            <person name="Singh N.K."/>
            <person name="Messing J."/>
            <person name="Nelson A.B."/>
            <person name="Fuks G."/>
            <person name="Kavchok S."/>
            <person name="Keizer G."/>
            <person name="Linton E."/>
            <person name="Llaca V."/>
            <person name="Song R."/>
            <person name="Tanyolac B."/>
            <person name="Young S."/>
            <person name="Ho-Il K."/>
            <person name="Hahn J.H."/>
            <person name="Sangsakoo G."/>
            <person name="Vanavichit A."/>
            <person name="de Mattos Luiz.A.T."/>
            <person name="Zimmer P.D."/>
            <person name="Malone G."/>
            <person name="Dellagostin O."/>
            <person name="de Oliveira A.C."/>
            <person name="Bevan M."/>
            <person name="Bancroft I."/>
            <person name="Minx P."/>
            <person name="Cordum H."/>
            <person name="Wilson R."/>
            <person name="Cheng Z."/>
            <person name="Jin W."/>
            <person name="Jiang J."/>
            <person name="Leong S.A."/>
            <person name="Iwama H."/>
            <person name="Gojobori T."/>
            <person name="Itoh T."/>
            <person name="Niimura Y."/>
            <person name="Fujii Y."/>
            <person name="Habara T."/>
            <person name="Sakai H."/>
            <person name="Sato Y."/>
            <person name="Wilson G."/>
            <person name="Kumar K."/>
            <person name="McCouch S."/>
            <person name="Juretic N."/>
            <person name="Hoen D."/>
            <person name="Wright S."/>
            <person name="Bruskiewich R."/>
            <person name="Bureau T."/>
            <person name="Miyao A."/>
            <person name="Hirochika H."/>
            <person name="Nishikawa T."/>
            <person name="Kadowaki K."/>
            <person name="Sugiura M."/>
            <person name="Burr B."/>
            <person name="Sasaki T."/>
        </authorList>
    </citation>
    <scope>NUCLEOTIDE SEQUENCE [LARGE SCALE GENOMIC DNA]</scope>
    <source>
        <strain evidence="3">cv. Nipponbare</strain>
    </source>
</reference>
<keyword evidence="3" id="KW-1185">Reference proteome</keyword>
<organism evidence="2 3">
    <name type="scientific">Oryza sativa subsp. japonica</name>
    <name type="common">Rice</name>
    <dbReference type="NCBI Taxonomy" id="39947"/>
    <lineage>
        <taxon>Eukaryota</taxon>
        <taxon>Viridiplantae</taxon>
        <taxon>Streptophyta</taxon>
        <taxon>Embryophyta</taxon>
        <taxon>Tracheophyta</taxon>
        <taxon>Spermatophyta</taxon>
        <taxon>Magnoliopsida</taxon>
        <taxon>Liliopsida</taxon>
        <taxon>Poales</taxon>
        <taxon>Poaceae</taxon>
        <taxon>BOP clade</taxon>
        <taxon>Oryzoideae</taxon>
        <taxon>Oryzeae</taxon>
        <taxon>Oryzinae</taxon>
        <taxon>Oryza</taxon>
        <taxon>Oryza sativa</taxon>
    </lineage>
</organism>
<dbReference type="Proteomes" id="UP000059680">
    <property type="component" value="Chromosome 6"/>
</dbReference>
<dbReference type="EMBL" id="AP014962">
    <property type="protein sequence ID" value="BAS99403.1"/>
    <property type="molecule type" value="Genomic_DNA"/>
</dbReference>
<proteinExistence type="predicted"/>
<accession>A0A0P0X0Z4</accession>
<reference evidence="2 3" key="3">
    <citation type="journal article" date="2013" name="Rice">
        <title>Improvement of the Oryza sativa Nipponbare reference genome using next generation sequence and optical map data.</title>
        <authorList>
            <person name="Kawahara Y."/>
            <person name="de la Bastide M."/>
            <person name="Hamilton J.P."/>
            <person name="Kanamori H."/>
            <person name="McCombie W.R."/>
            <person name="Ouyang S."/>
            <person name="Schwartz D.C."/>
            <person name="Tanaka T."/>
            <person name="Wu J."/>
            <person name="Zhou S."/>
            <person name="Childs K.L."/>
            <person name="Davidson R.M."/>
            <person name="Lin H."/>
            <person name="Quesada-Ocampo L."/>
            <person name="Vaillancourt B."/>
            <person name="Sakai H."/>
            <person name="Lee S.S."/>
            <person name="Kim J."/>
            <person name="Numa H."/>
            <person name="Itoh T."/>
            <person name="Buell C.R."/>
            <person name="Matsumoto T."/>
        </authorList>
    </citation>
    <scope>NUCLEOTIDE SEQUENCE [LARGE SCALE GENOMIC DNA]</scope>
    <source>
        <strain evidence="3">cv. Nipponbare</strain>
    </source>
</reference>
<feature type="region of interest" description="Disordered" evidence="1">
    <location>
        <begin position="135"/>
        <end position="174"/>
    </location>
</feature>
<name>A0A0P0X0Z4_ORYSJ</name>
<reference evidence="2 3" key="2">
    <citation type="journal article" date="2013" name="Plant Cell Physiol.">
        <title>Rice Annotation Project Database (RAP-DB): an integrative and interactive database for rice genomics.</title>
        <authorList>
            <person name="Sakai H."/>
            <person name="Lee S.S."/>
            <person name="Tanaka T."/>
            <person name="Numa H."/>
            <person name="Kim J."/>
            <person name="Kawahara Y."/>
            <person name="Wakimoto H."/>
            <person name="Yang C.C."/>
            <person name="Iwamoto M."/>
            <person name="Abe T."/>
            <person name="Yamada Y."/>
            <person name="Muto A."/>
            <person name="Inokuchi H."/>
            <person name="Ikemura T."/>
            <person name="Matsumoto T."/>
            <person name="Sasaki T."/>
            <person name="Itoh T."/>
        </authorList>
    </citation>
    <scope>NUCLEOTIDE SEQUENCE [LARGE SCALE GENOMIC DNA]</scope>
    <source>
        <strain evidence="3">cv. Nipponbare</strain>
    </source>
</reference>
<dbReference type="AlphaFoldDB" id="A0A0P0X0Z4"/>
<evidence type="ECO:0000256" key="1">
    <source>
        <dbReference type="SAM" id="MobiDB-lite"/>
    </source>
</evidence>
<evidence type="ECO:0000313" key="3">
    <source>
        <dbReference type="Proteomes" id="UP000059680"/>
    </source>
</evidence>
<feature type="compositionally biased region" description="Basic and acidic residues" evidence="1">
    <location>
        <begin position="135"/>
        <end position="149"/>
    </location>
</feature>
<dbReference type="InParanoid" id="A0A0P0X0Z4"/>
<feature type="region of interest" description="Disordered" evidence="1">
    <location>
        <begin position="42"/>
        <end position="90"/>
    </location>
</feature>
<dbReference type="Gramene" id="Os06t0705901-00">
    <property type="protein sequence ID" value="Os06t0705901-00"/>
    <property type="gene ID" value="Os06g0705901"/>
</dbReference>